<organism evidence="1">
    <name type="scientific">marine sediment metagenome</name>
    <dbReference type="NCBI Taxonomy" id="412755"/>
    <lineage>
        <taxon>unclassified sequences</taxon>
        <taxon>metagenomes</taxon>
        <taxon>ecological metagenomes</taxon>
    </lineage>
</organism>
<dbReference type="EMBL" id="LAZR01000317">
    <property type="protein sequence ID" value="KKN75006.1"/>
    <property type="molecule type" value="Genomic_DNA"/>
</dbReference>
<evidence type="ECO:0000313" key="1">
    <source>
        <dbReference type="EMBL" id="KKN75006.1"/>
    </source>
</evidence>
<sequence length="80" mass="9284">MTKYNKLEDGMGYLVDTTEETLKLACCDCGMVHYIGITIKDDQNIMIGFKKDKRATAQLRRHSYGFLQQGREKHKLVRND</sequence>
<reference evidence="1" key="1">
    <citation type="journal article" date="2015" name="Nature">
        <title>Complex archaea that bridge the gap between prokaryotes and eukaryotes.</title>
        <authorList>
            <person name="Spang A."/>
            <person name="Saw J.H."/>
            <person name="Jorgensen S.L."/>
            <person name="Zaremba-Niedzwiedzka K."/>
            <person name="Martijn J."/>
            <person name="Lind A.E."/>
            <person name="van Eijk R."/>
            <person name="Schleper C."/>
            <person name="Guy L."/>
            <person name="Ettema T.J."/>
        </authorList>
    </citation>
    <scope>NUCLEOTIDE SEQUENCE</scope>
</reference>
<comment type="caution">
    <text evidence="1">The sequence shown here is derived from an EMBL/GenBank/DDBJ whole genome shotgun (WGS) entry which is preliminary data.</text>
</comment>
<gene>
    <name evidence="1" type="ORF">LCGC14_0385080</name>
</gene>
<name>A0A0F9VNE6_9ZZZZ</name>
<proteinExistence type="predicted"/>
<protein>
    <submittedName>
        <fullName evidence="1">Uncharacterized protein</fullName>
    </submittedName>
</protein>
<accession>A0A0F9VNE6</accession>
<dbReference type="AlphaFoldDB" id="A0A0F9VNE6"/>